<dbReference type="GO" id="GO:0006412">
    <property type="term" value="P:translation"/>
    <property type="evidence" value="ECO:0007669"/>
    <property type="project" value="InterPro"/>
</dbReference>
<keyword evidence="12" id="KW-1185">Reference proteome</keyword>
<evidence type="ECO:0000256" key="7">
    <source>
        <dbReference type="PROSITE-ProRule" id="PRU00268"/>
    </source>
</evidence>
<dbReference type="GO" id="GO:0005840">
    <property type="term" value="C:ribosome"/>
    <property type="evidence" value="ECO:0007669"/>
    <property type="project" value="UniProtKB-KW"/>
</dbReference>
<dbReference type="InterPro" id="IPR005324">
    <property type="entry name" value="Ribosomal_uS5_C"/>
</dbReference>
<evidence type="ECO:0000256" key="8">
    <source>
        <dbReference type="RuleBase" id="RU003823"/>
    </source>
</evidence>
<evidence type="ECO:0000256" key="6">
    <source>
        <dbReference type="ARBA" id="ARBA00035347"/>
    </source>
</evidence>
<dbReference type="PANTHER" id="PTHR48277">
    <property type="entry name" value="MITOCHONDRIAL RIBOSOMAL PROTEIN S5"/>
    <property type="match status" value="1"/>
</dbReference>
<evidence type="ECO:0000256" key="4">
    <source>
        <dbReference type="ARBA" id="ARBA00023274"/>
    </source>
</evidence>
<evidence type="ECO:0000313" key="12">
    <source>
        <dbReference type="Proteomes" id="UP000324585"/>
    </source>
</evidence>
<dbReference type="Pfam" id="PF00333">
    <property type="entry name" value="Ribosomal_S5"/>
    <property type="match status" value="1"/>
</dbReference>
<dbReference type="AlphaFoldDB" id="A0A5J4YMG9"/>
<feature type="domain" description="S5 DRBM" evidence="9">
    <location>
        <begin position="311"/>
        <end position="374"/>
    </location>
</feature>
<dbReference type="GO" id="GO:0003735">
    <property type="term" value="F:structural constituent of ribosome"/>
    <property type="evidence" value="ECO:0007669"/>
    <property type="project" value="UniProtKB-UniRule"/>
</dbReference>
<protein>
    <recommendedName>
        <fullName evidence="6">30S ribosomal protein S5, chloroplastic</fullName>
    </recommendedName>
</protein>
<evidence type="ECO:0000256" key="1">
    <source>
        <dbReference type="ARBA" id="ARBA00002524"/>
    </source>
</evidence>
<reference evidence="10" key="2">
    <citation type="submission" date="2019-09" db="EMBL/GenBank/DDBJ databases">
        <title>Expansion of phycobilisome linker gene families in mesophilic red algae.</title>
        <authorList>
            <person name="Lee J."/>
        </authorList>
    </citation>
    <scope>NUCLEOTIDE SEQUENCE [LARGE SCALE GENOMIC DNA]</scope>
    <source>
        <strain evidence="10">CCMP 1328</strain>
        <tissue evidence="10">Unicellular</tissue>
    </source>
</reference>
<evidence type="ECO:0000256" key="2">
    <source>
        <dbReference type="ARBA" id="ARBA00008945"/>
    </source>
</evidence>
<dbReference type="InterPro" id="IPR014721">
    <property type="entry name" value="Ribsml_uS5_D2-typ_fold_subgr"/>
</dbReference>
<comment type="similarity">
    <text evidence="2 8">Belongs to the universal ribosomal protein uS5 family.</text>
</comment>
<dbReference type="Gene3D" id="3.30.160.20">
    <property type="match status" value="1"/>
</dbReference>
<gene>
    <name evidence="10" type="ORF">FVE85_3783</name>
    <name evidence="11" type="ORF">FVE85_3786</name>
</gene>
<evidence type="ECO:0000256" key="5">
    <source>
        <dbReference type="ARBA" id="ARBA00025844"/>
    </source>
</evidence>
<dbReference type="GO" id="GO:0005737">
    <property type="term" value="C:cytoplasm"/>
    <property type="evidence" value="ECO:0007669"/>
    <property type="project" value="UniProtKB-ARBA"/>
</dbReference>
<dbReference type="InterPro" id="IPR020568">
    <property type="entry name" value="Ribosomal_Su5_D2-typ_SF"/>
</dbReference>
<comment type="subunit">
    <text evidence="5">Part of the 30S ribosomal subunit. Contacts protein S4.</text>
</comment>
<reference evidence="12" key="1">
    <citation type="journal article" date="2019" name="Nat. Commun.">
        <title>Expansion of phycobilisome linker gene families in mesophilic red algae.</title>
        <authorList>
            <person name="Lee J."/>
            <person name="Kim D."/>
            <person name="Bhattacharya D."/>
            <person name="Yoon H.S."/>
        </authorList>
    </citation>
    <scope>NUCLEOTIDE SEQUENCE [LARGE SCALE GENOMIC DNA]</scope>
    <source>
        <strain evidence="12">CCMP 1328</strain>
    </source>
</reference>
<dbReference type="Gene3D" id="3.30.230.10">
    <property type="match status" value="1"/>
</dbReference>
<dbReference type="InterPro" id="IPR013810">
    <property type="entry name" value="Ribosomal_uS5_N"/>
</dbReference>
<dbReference type="EMBL" id="VRMN01000010">
    <property type="protein sequence ID" value="KAA8492345.1"/>
    <property type="molecule type" value="Genomic_DNA"/>
</dbReference>
<evidence type="ECO:0000259" key="9">
    <source>
        <dbReference type="PROSITE" id="PS50881"/>
    </source>
</evidence>
<dbReference type="OrthoDB" id="4017at2759"/>
<dbReference type="GO" id="GO:0003723">
    <property type="term" value="F:RNA binding"/>
    <property type="evidence" value="ECO:0007669"/>
    <property type="project" value="InterPro"/>
</dbReference>
<comment type="caution">
    <text evidence="10">The sequence shown here is derived from an EMBL/GenBank/DDBJ whole genome shotgun (WGS) entry which is preliminary data.</text>
</comment>
<organism evidence="10 12">
    <name type="scientific">Porphyridium purpureum</name>
    <name type="common">Red alga</name>
    <name type="synonym">Porphyridium cruentum</name>
    <dbReference type="NCBI Taxonomy" id="35688"/>
    <lineage>
        <taxon>Eukaryota</taxon>
        <taxon>Rhodophyta</taxon>
        <taxon>Bangiophyceae</taxon>
        <taxon>Porphyridiales</taxon>
        <taxon>Porphyridiaceae</taxon>
        <taxon>Porphyridium</taxon>
    </lineage>
</organism>
<dbReference type="SUPFAM" id="SSF54768">
    <property type="entry name" value="dsRNA-binding domain-like"/>
    <property type="match status" value="1"/>
</dbReference>
<sequence length="482" mass="53314">MQASRLVEALRRSVTSAARVSTHGRSLLLRSAPAVSLHRLLLFSGVRTLHASPARADDAGAANSPVTLGEGSVLGMPPSLDTPTVRVQPATLPKPADLRIGRDLAQLARLIVFNRAAISRLDEIYAEESDPDLTEAQWSERRRKSPGKFQHDIAFEAEEEVRFTLQTDEAERFLERILDRLGLVKTDLLRIEHDLFAFDKLEVNRDAMSHTEVFELFDHKDTMQENLAIMQMGQPDDTRTDGEIFPVDKKGILMATKKKEDAEFCEGRLPNPDGSIPEIAEEELKLRREADIVGEEERERSSKVANVLRGFSSALIGSTITSKVVKGGSIYTYRAIVVIGNGKGVGGFATGRGTELKGAIENAARKARKNLLSLDLYENRTIHHSTKAKNMASLVKLWPLGEGRGIRACRQFIVALDIIGIKDAGVRIVGSTNMMYAIGALFKALASVRSAEQIAVERGLKFVDINEAFRLRSLRNRARNLR</sequence>
<keyword evidence="4 7" id="KW-0687">Ribonucleoprotein</keyword>
<dbReference type="InterPro" id="IPR000851">
    <property type="entry name" value="Ribosomal_uS5"/>
</dbReference>
<evidence type="ECO:0000256" key="3">
    <source>
        <dbReference type="ARBA" id="ARBA00022980"/>
    </source>
</evidence>
<dbReference type="Proteomes" id="UP000324585">
    <property type="component" value="Unassembled WGS sequence"/>
</dbReference>
<accession>A0A5J4YMG9</accession>
<comment type="function">
    <text evidence="1">With S4 and S12 plays an important role in translational accuracy.</text>
</comment>
<evidence type="ECO:0000313" key="10">
    <source>
        <dbReference type="EMBL" id="KAA8492345.1"/>
    </source>
</evidence>
<dbReference type="Pfam" id="PF03719">
    <property type="entry name" value="Ribosomal_S5_C"/>
    <property type="match status" value="1"/>
</dbReference>
<keyword evidence="3 7" id="KW-0689">Ribosomal protein</keyword>
<dbReference type="GO" id="GO:1990904">
    <property type="term" value="C:ribonucleoprotein complex"/>
    <property type="evidence" value="ECO:0007669"/>
    <property type="project" value="UniProtKB-UniRule"/>
</dbReference>
<name>A0A5J4YMG9_PORPP</name>
<dbReference type="EMBL" id="VRMN01000010">
    <property type="protein sequence ID" value="KAA8492348.1"/>
    <property type="molecule type" value="Genomic_DNA"/>
</dbReference>
<proteinExistence type="inferred from homology"/>
<dbReference type="PROSITE" id="PS50881">
    <property type="entry name" value="S5_DSRBD"/>
    <property type="match status" value="1"/>
</dbReference>
<dbReference type="PANTHER" id="PTHR48277:SF1">
    <property type="entry name" value="MITOCHONDRIAL RIBOSOMAL PROTEIN S5"/>
    <property type="match status" value="1"/>
</dbReference>
<dbReference type="SUPFAM" id="SSF54211">
    <property type="entry name" value="Ribosomal protein S5 domain 2-like"/>
    <property type="match status" value="1"/>
</dbReference>
<dbReference type="FunFam" id="3.30.230.10:FF:000002">
    <property type="entry name" value="30S ribosomal protein S5"/>
    <property type="match status" value="1"/>
</dbReference>
<evidence type="ECO:0000313" key="11">
    <source>
        <dbReference type="EMBL" id="KAA8492348.1"/>
    </source>
</evidence>